<evidence type="ECO:0000256" key="2">
    <source>
        <dbReference type="ARBA" id="ARBA00022475"/>
    </source>
</evidence>
<feature type="transmembrane region" description="Helical" evidence="19">
    <location>
        <begin position="157"/>
        <end position="184"/>
    </location>
</feature>
<dbReference type="InterPro" id="IPR029150">
    <property type="entry name" value="dCache_3"/>
</dbReference>
<evidence type="ECO:0000256" key="13">
    <source>
        <dbReference type="ARBA" id="ARBA00023012"/>
    </source>
</evidence>
<dbReference type="FunFam" id="3.30.450.20:FF:000046">
    <property type="entry name" value="Aerotaxis sensor receptor"/>
    <property type="match status" value="1"/>
</dbReference>
<evidence type="ECO:0000256" key="11">
    <source>
        <dbReference type="ARBA" id="ARBA00022840"/>
    </source>
</evidence>
<feature type="domain" description="Methyl-accepting transducer" evidence="20">
    <location>
        <begin position="730"/>
        <end position="959"/>
    </location>
</feature>
<keyword evidence="12 19" id="KW-1133">Transmembrane helix</keyword>
<reference evidence="24 25" key="1">
    <citation type="journal article" date="2018" name="ISME J.">
        <title>Endosymbiont genomes yield clues of tubeworm success.</title>
        <authorList>
            <person name="Li Y."/>
            <person name="Liles M.R."/>
            <person name="Halanych K.M."/>
        </authorList>
    </citation>
    <scope>NUCLEOTIDE SEQUENCE [LARGE SCALE GENOMIC DNA]</scope>
    <source>
        <strain evidence="24">A1422</strain>
    </source>
</reference>
<dbReference type="PROSITE" id="PS50885">
    <property type="entry name" value="HAMP"/>
    <property type="match status" value="2"/>
</dbReference>
<dbReference type="EMBL" id="QFXD01000308">
    <property type="protein sequence ID" value="RDH84277.1"/>
    <property type="molecule type" value="Genomic_DNA"/>
</dbReference>
<dbReference type="InterPro" id="IPR051310">
    <property type="entry name" value="MCP_chemotaxis"/>
</dbReference>
<evidence type="ECO:0000256" key="18">
    <source>
        <dbReference type="SAM" id="MobiDB-lite"/>
    </source>
</evidence>
<evidence type="ECO:0000256" key="15">
    <source>
        <dbReference type="ARBA" id="ARBA00023224"/>
    </source>
</evidence>
<dbReference type="GO" id="GO:0052131">
    <property type="term" value="P:positive aerotaxis"/>
    <property type="evidence" value="ECO:0007669"/>
    <property type="project" value="UniProtKB-ARBA"/>
</dbReference>
<dbReference type="SUPFAM" id="SSF55785">
    <property type="entry name" value="PYP-like sensor domain (PAS domain)"/>
    <property type="match status" value="1"/>
</dbReference>
<dbReference type="SMART" id="SM00086">
    <property type="entry name" value="PAC"/>
    <property type="match status" value="1"/>
</dbReference>
<keyword evidence="5" id="KW-0997">Cell inner membrane</keyword>
<dbReference type="Gene3D" id="6.10.340.10">
    <property type="match status" value="1"/>
</dbReference>
<keyword evidence="7" id="KW-0808">Transferase</keyword>
<keyword evidence="4" id="KW-0145">Chemotaxis</keyword>
<evidence type="ECO:0000256" key="14">
    <source>
        <dbReference type="ARBA" id="ARBA00023136"/>
    </source>
</evidence>
<evidence type="ECO:0000259" key="20">
    <source>
        <dbReference type="PROSITE" id="PS50111"/>
    </source>
</evidence>
<dbReference type="GO" id="GO:0016301">
    <property type="term" value="F:kinase activity"/>
    <property type="evidence" value="ECO:0007669"/>
    <property type="project" value="UniProtKB-KW"/>
</dbReference>
<keyword evidence="11" id="KW-0067">ATP-binding</keyword>
<dbReference type="Pfam" id="PF08447">
    <property type="entry name" value="PAS_3"/>
    <property type="match status" value="1"/>
</dbReference>
<dbReference type="InterPro" id="IPR035965">
    <property type="entry name" value="PAS-like_dom_sf"/>
</dbReference>
<evidence type="ECO:0000256" key="17">
    <source>
        <dbReference type="PROSITE-ProRule" id="PRU00284"/>
    </source>
</evidence>
<proteinExistence type="inferred from homology"/>
<dbReference type="NCBIfam" id="TIGR00229">
    <property type="entry name" value="sensory_box"/>
    <property type="match status" value="1"/>
</dbReference>
<dbReference type="AlphaFoldDB" id="A0A370DIZ9"/>
<evidence type="ECO:0000256" key="3">
    <source>
        <dbReference type="ARBA" id="ARBA00022481"/>
    </source>
</evidence>
<dbReference type="Pfam" id="PF18947">
    <property type="entry name" value="HAMP_2"/>
    <property type="match status" value="1"/>
</dbReference>
<evidence type="ECO:0000256" key="10">
    <source>
        <dbReference type="ARBA" id="ARBA00022777"/>
    </source>
</evidence>
<comment type="similarity">
    <text evidence="16">Belongs to the methyl-accepting chemotaxis (MCP) protein family.</text>
</comment>
<dbReference type="GO" id="GO:0005886">
    <property type="term" value="C:plasma membrane"/>
    <property type="evidence" value="ECO:0007669"/>
    <property type="project" value="UniProtKB-SubCell"/>
</dbReference>
<dbReference type="SMART" id="SM00283">
    <property type="entry name" value="MA"/>
    <property type="match status" value="1"/>
</dbReference>
<evidence type="ECO:0000256" key="5">
    <source>
        <dbReference type="ARBA" id="ARBA00022519"/>
    </source>
</evidence>
<dbReference type="InterPro" id="IPR029151">
    <property type="entry name" value="Sensor-like_sf"/>
</dbReference>
<evidence type="ECO:0000256" key="4">
    <source>
        <dbReference type="ARBA" id="ARBA00022500"/>
    </source>
</evidence>
<evidence type="ECO:0000256" key="6">
    <source>
        <dbReference type="ARBA" id="ARBA00022553"/>
    </source>
</evidence>
<evidence type="ECO:0000313" key="25">
    <source>
        <dbReference type="Proteomes" id="UP000255508"/>
    </source>
</evidence>
<feature type="compositionally biased region" description="Low complexity" evidence="18">
    <location>
        <begin position="1011"/>
        <end position="1020"/>
    </location>
</feature>
<dbReference type="InterPro" id="IPR000014">
    <property type="entry name" value="PAS"/>
</dbReference>
<name>A0A370DIZ9_9GAMM</name>
<evidence type="ECO:0000259" key="21">
    <source>
        <dbReference type="PROSITE" id="PS50112"/>
    </source>
</evidence>
<dbReference type="SMART" id="SM00091">
    <property type="entry name" value="PAS"/>
    <property type="match status" value="2"/>
</dbReference>
<dbReference type="CDD" id="cd00130">
    <property type="entry name" value="PAS"/>
    <property type="match status" value="1"/>
</dbReference>
<dbReference type="PROSITE" id="PS50192">
    <property type="entry name" value="T_SNARE"/>
    <property type="match status" value="1"/>
</dbReference>
<dbReference type="Pfam" id="PF00672">
    <property type="entry name" value="HAMP"/>
    <property type="match status" value="1"/>
</dbReference>
<evidence type="ECO:0000256" key="1">
    <source>
        <dbReference type="ARBA" id="ARBA00004429"/>
    </source>
</evidence>
<evidence type="ECO:0000259" key="22">
    <source>
        <dbReference type="PROSITE" id="PS50192"/>
    </source>
</evidence>
<evidence type="ECO:0000256" key="19">
    <source>
        <dbReference type="SAM" id="Phobius"/>
    </source>
</evidence>
<protein>
    <recommendedName>
        <fullName evidence="26">Chemotaxis protein</fullName>
    </recommendedName>
</protein>
<keyword evidence="13" id="KW-0902">Two-component regulatory system</keyword>
<comment type="caution">
    <text evidence="24">The sequence shown here is derived from an EMBL/GenBank/DDBJ whole genome shotgun (WGS) entry which is preliminary data.</text>
</comment>
<keyword evidence="15 17" id="KW-0807">Transducer</keyword>
<dbReference type="InterPro" id="IPR004090">
    <property type="entry name" value="Chemotax_Me-accpt_rcpt"/>
</dbReference>
<dbReference type="PANTHER" id="PTHR43531:SF14">
    <property type="entry name" value="METHYL-ACCEPTING CHEMOTAXIS PROTEIN I-RELATED"/>
    <property type="match status" value="1"/>
</dbReference>
<dbReference type="CDD" id="cd11386">
    <property type="entry name" value="MCP_signal"/>
    <property type="match status" value="1"/>
</dbReference>
<organism evidence="24 25">
    <name type="scientific">endosymbiont of Lamellibrachia luymesi</name>
    <dbReference type="NCBI Taxonomy" id="2200907"/>
    <lineage>
        <taxon>Bacteria</taxon>
        <taxon>Pseudomonadati</taxon>
        <taxon>Pseudomonadota</taxon>
        <taxon>Gammaproteobacteria</taxon>
        <taxon>sulfur-oxidizing symbionts</taxon>
    </lineage>
</organism>
<dbReference type="InterPro" id="IPR001610">
    <property type="entry name" value="PAC"/>
</dbReference>
<feature type="domain" description="T-SNARE coiled-coil homology" evidence="22">
    <location>
        <begin position="889"/>
        <end position="938"/>
    </location>
</feature>
<dbReference type="InterPro" id="IPR004089">
    <property type="entry name" value="MCPsignal_dom"/>
</dbReference>
<keyword evidence="3" id="KW-0488">Methylation</keyword>
<accession>A0A370DIZ9</accession>
<keyword evidence="14 19" id="KW-0472">Membrane</keyword>
<feature type="domain" description="HAMP" evidence="23">
    <location>
        <begin position="681"/>
        <end position="725"/>
    </location>
</feature>
<dbReference type="Gene3D" id="1.10.287.950">
    <property type="entry name" value="Methyl-accepting chemotaxis protein"/>
    <property type="match status" value="1"/>
</dbReference>
<dbReference type="CDD" id="cd06225">
    <property type="entry name" value="HAMP"/>
    <property type="match status" value="1"/>
</dbReference>
<comment type="subcellular location">
    <subcellularLocation>
        <location evidence="1">Cell inner membrane</location>
        <topology evidence="1">Multi-pass membrane protein</topology>
    </subcellularLocation>
</comment>
<dbReference type="PROSITE" id="PS50111">
    <property type="entry name" value="CHEMOTAXIS_TRANSDUC_2"/>
    <property type="match status" value="1"/>
</dbReference>
<sequence>MKINQPVTNNENVMKDDSILASRTNLKGILTYANRAFIEISGFEEHELIGKNHNVVRHPDMPPEAFEDLWFTVKQGKPWVGIVKNRCKNGDFYWVKATVSPVVKNGQVVEYVSVRTKPTREQVAGAETLYRDINAGKASLKKGRLSRWYSKLRDASIVMRLSVAIALLTSVIVGVLVAGGLWGVSSIVDQAENRELAKVYQSVTDGLAAESRLATAMATLVANMPEAQKAFAEQNRDRLLELFRSAYLKLRADYGIRQFQFHNPPALSFVRIHKPEKFGDDLSSFRHTVVKTNNDRSVIAGLEIGVAGLGIRGVVPMFDGDKHTGSVEFGMSFGQPFFDAFKVKNGVDVALYLDRNGKMDKFASTLDEPLQVTDAEVKQVLGGESISRQLDYQGKPLAVLFGPVADDSNNTIGILEIAMDRSQFLDQMTTIRNQALILGVIALLSGLLIARSIARPIRHAAEIARSIAYGEYDNDVVIERNDETGYLLNSMLTMQSRLGYDLHEVVEAATENLRIKTALDNSSTSITVSDKNNTLIFMNKAAHAQFDQLGENLSSQGKPFNTDGLIGTSLADFFPDETLAEMYRSQLTDTRTSRFDAWGHNFKLITSPINDSDGDYQGRVTQWIEITEELKVEKEIDSIVMAAKEGDLTQRISMEGKSGFFEDLGRGINELIEATSDVFGDIANAMQSMAAGDLTNPIRRDYTGTYGAVKNNVNETIANLEETVVKLRESADVITTAAGEISSGNNNLSARTEQQASSLEETASSMEELTSTVRNNADNAQQANQLASSARQTAEHGGDVASRAVQAMDAINTSSNKIAEIIGVIDEIAFQTNLLALNASVEAARAGEQGRGFAVVATEVRNLAGRSATAAKEIKELIQDSAGKVKNGAELVNESGETLQEIVNSVKKVGDIISEIAAASQEQSAGIDQVNQAVTSMDEVTQQNAALAEQTSAAAASMSEKAQDMDGMMNFFKVNGGSRMAVARQPSARTKPVALVRSAAPAPKPVPSVKPAPQAAASSVTQITPVAEGEGDEWEEF</sequence>
<feature type="domain" description="HAMP" evidence="23">
    <location>
        <begin position="451"/>
        <end position="503"/>
    </location>
</feature>
<evidence type="ECO:0000259" key="23">
    <source>
        <dbReference type="PROSITE" id="PS50885"/>
    </source>
</evidence>
<evidence type="ECO:0008006" key="26">
    <source>
        <dbReference type="Google" id="ProtNLM"/>
    </source>
</evidence>
<dbReference type="Proteomes" id="UP000255508">
    <property type="component" value="Unassembled WGS sequence"/>
</dbReference>
<evidence type="ECO:0000256" key="7">
    <source>
        <dbReference type="ARBA" id="ARBA00022679"/>
    </source>
</evidence>
<dbReference type="InterPro" id="IPR000727">
    <property type="entry name" value="T_SNARE_dom"/>
</dbReference>
<dbReference type="Gene3D" id="3.30.450.20">
    <property type="entry name" value="PAS domain"/>
    <property type="match status" value="3"/>
</dbReference>
<feature type="region of interest" description="Disordered" evidence="18">
    <location>
        <begin position="742"/>
        <end position="765"/>
    </location>
</feature>
<dbReference type="PRINTS" id="PR00260">
    <property type="entry name" value="CHEMTRNSDUCR"/>
</dbReference>
<feature type="domain" description="PAS" evidence="21">
    <location>
        <begin position="25"/>
        <end position="60"/>
    </location>
</feature>
<dbReference type="PANTHER" id="PTHR43531">
    <property type="entry name" value="PROTEIN ICFG"/>
    <property type="match status" value="1"/>
</dbReference>
<keyword evidence="2" id="KW-1003">Cell membrane</keyword>
<keyword evidence="10" id="KW-0418">Kinase</keyword>
<dbReference type="SMART" id="SM00304">
    <property type="entry name" value="HAMP"/>
    <property type="match status" value="2"/>
</dbReference>
<evidence type="ECO:0000313" key="24">
    <source>
        <dbReference type="EMBL" id="RDH84277.1"/>
    </source>
</evidence>
<evidence type="ECO:0000256" key="8">
    <source>
        <dbReference type="ARBA" id="ARBA00022692"/>
    </source>
</evidence>
<keyword evidence="8 19" id="KW-0812">Transmembrane</keyword>
<dbReference type="FunFam" id="1.10.287.950:FF:000001">
    <property type="entry name" value="Methyl-accepting chemotaxis sensory transducer"/>
    <property type="match status" value="1"/>
</dbReference>
<evidence type="ECO:0000256" key="9">
    <source>
        <dbReference type="ARBA" id="ARBA00022741"/>
    </source>
</evidence>
<feature type="region of interest" description="Disordered" evidence="18">
    <location>
        <begin position="984"/>
        <end position="1037"/>
    </location>
</feature>
<dbReference type="SUPFAM" id="SSF103190">
    <property type="entry name" value="Sensory domain-like"/>
    <property type="match status" value="1"/>
</dbReference>
<dbReference type="GO" id="GO:0004888">
    <property type="term" value="F:transmembrane signaling receptor activity"/>
    <property type="evidence" value="ECO:0007669"/>
    <property type="project" value="InterPro"/>
</dbReference>
<dbReference type="PROSITE" id="PS50112">
    <property type="entry name" value="PAS"/>
    <property type="match status" value="1"/>
</dbReference>
<keyword evidence="6" id="KW-0597">Phosphoprotein</keyword>
<dbReference type="GO" id="GO:0000160">
    <property type="term" value="P:phosphorelay signal transduction system"/>
    <property type="evidence" value="ECO:0007669"/>
    <property type="project" value="UniProtKB-KW"/>
</dbReference>
<dbReference type="InterPro" id="IPR003660">
    <property type="entry name" value="HAMP_dom"/>
</dbReference>
<dbReference type="InterPro" id="IPR013655">
    <property type="entry name" value="PAS_fold_3"/>
</dbReference>
<keyword evidence="9" id="KW-0547">Nucleotide-binding</keyword>
<gene>
    <name evidence="24" type="ORF">DIZ79_17215</name>
</gene>
<dbReference type="GO" id="GO:0005524">
    <property type="term" value="F:ATP binding"/>
    <property type="evidence" value="ECO:0007669"/>
    <property type="project" value="UniProtKB-KW"/>
</dbReference>
<dbReference type="Pfam" id="PF00015">
    <property type="entry name" value="MCPsignal"/>
    <property type="match status" value="1"/>
</dbReference>
<evidence type="ECO:0000256" key="12">
    <source>
        <dbReference type="ARBA" id="ARBA00022989"/>
    </source>
</evidence>
<dbReference type="Pfam" id="PF14827">
    <property type="entry name" value="dCache_3"/>
    <property type="match status" value="1"/>
</dbReference>
<evidence type="ECO:0000256" key="16">
    <source>
        <dbReference type="ARBA" id="ARBA00029447"/>
    </source>
</evidence>
<dbReference type="SUPFAM" id="SSF158472">
    <property type="entry name" value="HAMP domain-like"/>
    <property type="match status" value="1"/>
</dbReference>
<dbReference type="SUPFAM" id="SSF58104">
    <property type="entry name" value="Methyl-accepting chemotaxis protein (MCP) signaling domain"/>
    <property type="match status" value="1"/>
</dbReference>